<evidence type="ECO:0000259" key="1">
    <source>
        <dbReference type="PROSITE" id="PS51186"/>
    </source>
</evidence>
<dbReference type="SUPFAM" id="SSF52540">
    <property type="entry name" value="P-loop containing nucleoside triphosphate hydrolases"/>
    <property type="match status" value="1"/>
</dbReference>
<keyword evidence="3" id="KW-1185">Reference proteome</keyword>
<accession>A0ABS4SDQ4</accession>
<protein>
    <submittedName>
        <fullName evidence="2">GNAT superfamily N-acetyltransferase</fullName>
    </submittedName>
</protein>
<evidence type="ECO:0000313" key="2">
    <source>
        <dbReference type="EMBL" id="MBP2290718.1"/>
    </source>
</evidence>
<dbReference type="EMBL" id="JAGINP010000001">
    <property type="protein sequence ID" value="MBP2290718.1"/>
    <property type="molecule type" value="Genomic_DNA"/>
</dbReference>
<comment type="caution">
    <text evidence="2">The sequence shown here is derived from an EMBL/GenBank/DDBJ whole genome shotgun (WGS) entry which is preliminary data.</text>
</comment>
<feature type="domain" description="N-acetyltransferase" evidence="1">
    <location>
        <begin position="214"/>
        <end position="355"/>
    </location>
</feature>
<dbReference type="Proteomes" id="UP000781958">
    <property type="component" value="Unassembled WGS sequence"/>
</dbReference>
<dbReference type="Gene3D" id="3.40.630.30">
    <property type="match status" value="1"/>
</dbReference>
<evidence type="ECO:0000313" key="3">
    <source>
        <dbReference type="Proteomes" id="UP000781958"/>
    </source>
</evidence>
<dbReference type="Gene3D" id="3.40.50.300">
    <property type="entry name" value="P-loop containing nucleotide triphosphate hydrolases"/>
    <property type="match status" value="1"/>
</dbReference>
<name>A0ABS4SDQ4_9PROT</name>
<dbReference type="PROSITE" id="PS51186">
    <property type="entry name" value="GNAT"/>
    <property type="match status" value="1"/>
</dbReference>
<dbReference type="InterPro" id="IPR027417">
    <property type="entry name" value="P-loop_NTPase"/>
</dbReference>
<reference evidence="2 3" key="1">
    <citation type="submission" date="2021-03" db="EMBL/GenBank/DDBJ databases">
        <title>Genomic Encyclopedia of Type Strains, Phase III (KMG-III): the genomes of soil and plant-associated and newly described type strains.</title>
        <authorList>
            <person name="Whitman W."/>
        </authorList>
    </citation>
    <scope>NUCLEOTIDE SEQUENCE [LARGE SCALE GENOMIC DNA]</scope>
    <source>
        <strain evidence="2 3">IMMIB AFH-6</strain>
    </source>
</reference>
<dbReference type="SUPFAM" id="SSF55729">
    <property type="entry name" value="Acyl-CoA N-acyltransferases (Nat)"/>
    <property type="match status" value="1"/>
</dbReference>
<proteinExistence type="predicted"/>
<gene>
    <name evidence="2" type="ORF">J2851_000455</name>
</gene>
<organism evidence="2 3">
    <name type="scientific">Azospirillum rugosum</name>
    <dbReference type="NCBI Taxonomy" id="416170"/>
    <lineage>
        <taxon>Bacteria</taxon>
        <taxon>Pseudomonadati</taxon>
        <taxon>Pseudomonadota</taxon>
        <taxon>Alphaproteobacteria</taxon>
        <taxon>Rhodospirillales</taxon>
        <taxon>Azospirillaceae</taxon>
        <taxon>Azospirillum</taxon>
    </lineage>
</organism>
<sequence length="355" mass="40229">MSPPFVIFGLPRSRTAWLSRFLTYGDWVCGHEELRHARSLDDVRSWLAQPCTGTAETAAAPWWRLARHLRPDLRVVVVRRDPMASADSLMRLGLFPDRPAVERLMHRLDRKLEQISRRVPDALSVRFEDLEREDACAAVFEHCLPYRHDPEWWGAWAPVNVQCDMRAIVRYCHAHAPQLDKLTAIAKHQTLALMARDEPGDLDGVTIQAEPFDVWLRDAERLFNDHLVAVGEAPGDWQRKNIPLLRALDDLGAMQIMTARCNGRMFGYLMSVISPSLESPDVLSAQHATFYADPAFRGLGIRLQRAALEALRQRGVGEVFARAGVRGDGPRMAPLYHRLGGEDFGQLFRINLTEA</sequence>
<dbReference type="InterPro" id="IPR000182">
    <property type="entry name" value="GNAT_dom"/>
</dbReference>
<dbReference type="InterPro" id="IPR016181">
    <property type="entry name" value="Acyl_CoA_acyltransferase"/>
</dbReference>
<dbReference type="RefSeq" id="WP_209763132.1">
    <property type="nucleotide sequence ID" value="NZ_JAGINP010000001.1"/>
</dbReference>